<dbReference type="GO" id="GO:0005576">
    <property type="term" value="C:extracellular region"/>
    <property type="evidence" value="ECO:0007669"/>
    <property type="project" value="InterPro"/>
</dbReference>
<keyword evidence="3" id="KW-1185">Reference proteome</keyword>
<name>A0A7J7JEB8_BUGNE</name>
<dbReference type="Gene3D" id="3.40.33.10">
    <property type="entry name" value="CAP"/>
    <property type="match status" value="1"/>
</dbReference>
<accession>A0A7J7JEB8</accession>
<comment type="caution">
    <text evidence="2">The sequence shown here is derived from an EMBL/GenBank/DDBJ whole genome shotgun (WGS) entry which is preliminary data.</text>
</comment>
<dbReference type="InterPro" id="IPR035940">
    <property type="entry name" value="CAP_sf"/>
</dbReference>
<protein>
    <submittedName>
        <fullName evidence="2">CRISP2</fullName>
    </submittedName>
</protein>
<gene>
    <name evidence="2" type="ORF">EB796_017289</name>
</gene>
<sequence length="285" mass="31335">MIAVINRVSDVDSKAIVDQHNVLRAAITHAANMQKMVWDDELAAVAQKWADNCDFKHDDHRVIPGRFFNAGQNLARGQSTWDGAMQRWFNEGRNFLHSNPSMRLEDVGHFTQMVWATSSKIGCGYQKCSNIQGNHFYVCNYGPSGNTAADISKPYIKHSTACSDCPGKCITSGNHAGLCDCNGLTCYNSGTLNLTTCTCTCLQPFHKLSEDCALDCENTKDHASCGSPPFDKCESNTPDYCPHMCDHCPYGAYNYVEKDSPNETSAVTPSSLLGLLAGVMLLLRR</sequence>
<dbReference type="Pfam" id="PF00188">
    <property type="entry name" value="CAP"/>
    <property type="match status" value="1"/>
</dbReference>
<organism evidence="2 3">
    <name type="scientific">Bugula neritina</name>
    <name type="common">Brown bryozoan</name>
    <name type="synonym">Sertularia neritina</name>
    <dbReference type="NCBI Taxonomy" id="10212"/>
    <lineage>
        <taxon>Eukaryota</taxon>
        <taxon>Metazoa</taxon>
        <taxon>Spiralia</taxon>
        <taxon>Lophotrochozoa</taxon>
        <taxon>Bryozoa</taxon>
        <taxon>Gymnolaemata</taxon>
        <taxon>Cheilostomatida</taxon>
        <taxon>Flustrina</taxon>
        <taxon>Buguloidea</taxon>
        <taxon>Bugulidae</taxon>
        <taxon>Bugula</taxon>
    </lineage>
</organism>
<dbReference type="SMART" id="SM00198">
    <property type="entry name" value="SCP"/>
    <property type="match status" value="1"/>
</dbReference>
<evidence type="ECO:0000259" key="1">
    <source>
        <dbReference type="SMART" id="SM00198"/>
    </source>
</evidence>
<evidence type="ECO:0000313" key="3">
    <source>
        <dbReference type="Proteomes" id="UP000593567"/>
    </source>
</evidence>
<dbReference type="InterPro" id="IPR018244">
    <property type="entry name" value="Allrgn_V5/Tpx1_CS"/>
</dbReference>
<dbReference type="OrthoDB" id="674273at2759"/>
<proteinExistence type="predicted"/>
<dbReference type="InterPro" id="IPR014044">
    <property type="entry name" value="CAP_dom"/>
</dbReference>
<reference evidence="2" key="1">
    <citation type="submission" date="2020-06" db="EMBL/GenBank/DDBJ databases">
        <title>Draft genome of Bugula neritina, a colonial animal packing powerful symbionts and potential medicines.</title>
        <authorList>
            <person name="Rayko M."/>
        </authorList>
    </citation>
    <scope>NUCLEOTIDE SEQUENCE [LARGE SCALE GENOMIC DNA]</scope>
    <source>
        <strain evidence="2">Kwan_BN1</strain>
    </source>
</reference>
<dbReference type="AlphaFoldDB" id="A0A7J7JEB8"/>
<evidence type="ECO:0000313" key="2">
    <source>
        <dbReference type="EMBL" id="KAF6024377.1"/>
    </source>
</evidence>
<dbReference type="SUPFAM" id="SSF55797">
    <property type="entry name" value="PR-1-like"/>
    <property type="match status" value="1"/>
</dbReference>
<dbReference type="InterPro" id="IPR001283">
    <property type="entry name" value="CRISP-related"/>
</dbReference>
<dbReference type="PANTHER" id="PTHR10334">
    <property type="entry name" value="CYSTEINE-RICH SECRETORY PROTEIN-RELATED"/>
    <property type="match status" value="1"/>
</dbReference>
<dbReference type="CDD" id="cd05380">
    <property type="entry name" value="CAP_euk"/>
    <property type="match status" value="1"/>
</dbReference>
<dbReference type="EMBL" id="VXIV02002585">
    <property type="protein sequence ID" value="KAF6024377.1"/>
    <property type="molecule type" value="Genomic_DNA"/>
</dbReference>
<feature type="domain" description="SCP" evidence="1">
    <location>
        <begin position="11"/>
        <end position="149"/>
    </location>
</feature>
<dbReference type="PRINTS" id="PR00837">
    <property type="entry name" value="V5TPXLIKE"/>
</dbReference>
<dbReference type="Proteomes" id="UP000593567">
    <property type="component" value="Unassembled WGS sequence"/>
</dbReference>
<dbReference type="PROSITE" id="PS01009">
    <property type="entry name" value="CRISP_1"/>
    <property type="match status" value="1"/>
</dbReference>